<dbReference type="SUPFAM" id="SSF51735">
    <property type="entry name" value="NAD(P)-binding Rossmann-fold domains"/>
    <property type="match status" value="1"/>
</dbReference>
<dbReference type="InterPro" id="IPR029753">
    <property type="entry name" value="D-isomer_DH_CS"/>
</dbReference>
<dbReference type="InterPro" id="IPR014311">
    <property type="entry name" value="Guanine_deaminase"/>
</dbReference>
<accession>A0A225AUK0</accession>
<dbReference type="InterPro" id="IPR006680">
    <property type="entry name" value="Amidohydro-rel"/>
</dbReference>
<evidence type="ECO:0000259" key="13">
    <source>
        <dbReference type="Pfam" id="PF01979"/>
    </source>
</evidence>
<evidence type="ECO:0000256" key="10">
    <source>
        <dbReference type="ARBA" id="ARBA00056079"/>
    </source>
</evidence>
<dbReference type="Gene3D" id="3.40.50.720">
    <property type="entry name" value="NAD(P)-binding Rossmann-like Domain"/>
    <property type="match status" value="2"/>
</dbReference>
<dbReference type="OrthoDB" id="194468at2759"/>
<dbReference type="InterPro" id="IPR011059">
    <property type="entry name" value="Metal-dep_hydrolase_composite"/>
</dbReference>
<dbReference type="Pfam" id="PF01979">
    <property type="entry name" value="Amidohydro_1"/>
    <property type="match status" value="1"/>
</dbReference>
<dbReference type="GO" id="GO:0016491">
    <property type="term" value="F:oxidoreductase activity"/>
    <property type="evidence" value="ECO:0007669"/>
    <property type="project" value="UniProtKB-KW"/>
</dbReference>
<evidence type="ECO:0000256" key="12">
    <source>
        <dbReference type="ARBA" id="ARBA00083147"/>
    </source>
</evidence>
<organism evidence="15 16">
    <name type="scientific">Talaromyces atroroseus</name>
    <dbReference type="NCBI Taxonomy" id="1441469"/>
    <lineage>
        <taxon>Eukaryota</taxon>
        <taxon>Fungi</taxon>
        <taxon>Dikarya</taxon>
        <taxon>Ascomycota</taxon>
        <taxon>Pezizomycotina</taxon>
        <taxon>Eurotiomycetes</taxon>
        <taxon>Eurotiomycetidae</taxon>
        <taxon>Eurotiales</taxon>
        <taxon>Trichocomaceae</taxon>
        <taxon>Talaromyces</taxon>
        <taxon>Talaromyces sect. Trachyspermi</taxon>
    </lineage>
</organism>
<evidence type="ECO:0000259" key="14">
    <source>
        <dbReference type="Pfam" id="PF02826"/>
    </source>
</evidence>
<dbReference type="Proteomes" id="UP000214365">
    <property type="component" value="Unassembled WGS sequence"/>
</dbReference>
<evidence type="ECO:0000256" key="4">
    <source>
        <dbReference type="ARBA" id="ARBA00012781"/>
    </source>
</evidence>
<evidence type="ECO:0000256" key="11">
    <source>
        <dbReference type="ARBA" id="ARBA00069860"/>
    </source>
</evidence>
<dbReference type="InterPro" id="IPR006140">
    <property type="entry name" value="D-isomer_DH_NAD-bd"/>
</dbReference>
<comment type="catalytic activity">
    <reaction evidence="9">
        <text>guanine + H2O + H(+) = xanthine + NH4(+)</text>
        <dbReference type="Rhea" id="RHEA:14665"/>
        <dbReference type="ChEBI" id="CHEBI:15377"/>
        <dbReference type="ChEBI" id="CHEBI:15378"/>
        <dbReference type="ChEBI" id="CHEBI:16235"/>
        <dbReference type="ChEBI" id="CHEBI:17712"/>
        <dbReference type="ChEBI" id="CHEBI:28938"/>
        <dbReference type="EC" id="3.5.4.3"/>
    </reaction>
</comment>
<keyword evidence="16" id="KW-1185">Reference proteome</keyword>
<proteinExistence type="inferred from homology"/>
<keyword evidence="8" id="KW-0560">Oxidoreductase</keyword>
<dbReference type="GO" id="GO:0008270">
    <property type="term" value="F:zinc ion binding"/>
    <property type="evidence" value="ECO:0007669"/>
    <property type="project" value="InterPro"/>
</dbReference>
<dbReference type="FunFam" id="3.20.20.140:FF:000022">
    <property type="entry name" value="Guanine deaminase"/>
    <property type="match status" value="1"/>
</dbReference>
<dbReference type="InterPro" id="IPR032466">
    <property type="entry name" value="Metal_Hydrolase"/>
</dbReference>
<dbReference type="Gene3D" id="2.30.40.10">
    <property type="entry name" value="Urease, subunit C, domain 1"/>
    <property type="match status" value="1"/>
</dbReference>
<dbReference type="NCBIfam" id="TIGR02967">
    <property type="entry name" value="guan_deamin"/>
    <property type="match status" value="1"/>
</dbReference>
<comment type="caution">
    <text evidence="15">The sequence shown here is derived from an EMBL/GenBank/DDBJ whole genome shotgun (WGS) entry which is preliminary data.</text>
</comment>
<evidence type="ECO:0000256" key="7">
    <source>
        <dbReference type="ARBA" id="ARBA00022833"/>
    </source>
</evidence>
<keyword evidence="7" id="KW-0862">Zinc</keyword>
<evidence type="ECO:0000256" key="2">
    <source>
        <dbReference type="ARBA" id="ARBA00004984"/>
    </source>
</evidence>
<evidence type="ECO:0000313" key="16">
    <source>
        <dbReference type="Proteomes" id="UP000214365"/>
    </source>
</evidence>
<dbReference type="STRING" id="1441469.A0A225AUK0"/>
<dbReference type="PANTHER" id="PTHR11271">
    <property type="entry name" value="GUANINE DEAMINASE"/>
    <property type="match status" value="1"/>
</dbReference>
<dbReference type="GO" id="GO:0051287">
    <property type="term" value="F:NAD binding"/>
    <property type="evidence" value="ECO:0007669"/>
    <property type="project" value="InterPro"/>
</dbReference>
<dbReference type="CDD" id="cd12169">
    <property type="entry name" value="PGDH_like_1"/>
    <property type="match status" value="1"/>
</dbReference>
<dbReference type="GO" id="GO:0008892">
    <property type="term" value="F:guanine deaminase activity"/>
    <property type="evidence" value="ECO:0007669"/>
    <property type="project" value="UniProtKB-EC"/>
</dbReference>
<comment type="cofactor">
    <cofactor evidence="1">
        <name>Zn(2+)</name>
        <dbReference type="ChEBI" id="CHEBI:29105"/>
    </cofactor>
</comment>
<protein>
    <recommendedName>
        <fullName evidence="11">Probable guanine deaminase</fullName>
        <ecNumber evidence="4">3.5.4.3</ecNumber>
    </recommendedName>
    <alternativeName>
        <fullName evidence="12">Guanine aminohydrolase</fullName>
    </alternativeName>
</protein>
<dbReference type="EMBL" id="LFMY01000004">
    <property type="protein sequence ID" value="OKL60978.1"/>
    <property type="molecule type" value="Genomic_DNA"/>
</dbReference>
<name>A0A225AUK0_TALAT</name>
<dbReference type="GO" id="GO:0006147">
    <property type="term" value="P:guanine catabolic process"/>
    <property type="evidence" value="ECO:0007669"/>
    <property type="project" value="UniProtKB-UniPathway"/>
</dbReference>
<evidence type="ECO:0000313" key="15">
    <source>
        <dbReference type="EMBL" id="OKL60978.1"/>
    </source>
</evidence>
<evidence type="ECO:0000256" key="1">
    <source>
        <dbReference type="ARBA" id="ARBA00001947"/>
    </source>
</evidence>
<sequence length="817" mass="89641">MAATPVQVAVLDDYQGIATPKFAHLVDQGKISVTYFPNTLNVRNADEREAQIKRLQPFEILSTMRERSLFNADILGSLPNLKVLLTTGARNFAIDHEFAATKGIVVAGTQRTSEAANGPDPTTQQTWALILGLAKHIAREDNALKTDKSYWQGQDLAISLPGKTLGLLGLGRLGQASAKIAILAFGMKVVAWSSSLTQEKADAAAAEIGLPAGSIRVAASKLDLLREADVVSLHYVLSERSRGLVGKEELAAMKPSALLINTSRGPLVDEAALFETLKAGKIRGAAIDVFDIEPLPADSPWRTTEWGKNGRSEVLLSPHMGYAVEDYIGSLYDQVVENLERHLAGQELLLEMAEQTIPQMRGLPLALHGTIIHTLDASTLEILQDCLLIIDSDGKIEKIFKDTPADKVNACISQAGHSPDVFPVKYLRRGEFLIPGFIDTHYHAPQYAQRGLGRDQTLLEWLENVTFAHERKFEDVAYAKRMYTACVQAGIKQGVTTASYYGSVHVEATKILAETCLEQRQRAFVGKCNMNRSSPEWYRDVSAEESLKETRELVAHVRSIDSEGKLVKPILTPRFAITCDDTLLSGLGRIVDETPDIHVQTHFNEAVDEMEYTRQLYPQFQHEADLYDEFGLLGPQTILAHSIFLKEEEMDRIKAKGCGIAHCPISTATLGEFMMAPIREYLRRGIKVGLGTDVGGGFSSSMLDIMRHAFIISKARETFTKGADPALKLNEGFFLATLGGAQVCGIHDKVGNFIEGKEFDALEIHTIGSEPCGSLGVMSPIEDEDSIEAIFEKFLMTGDDRNIAKVYIAGQSVKETA</sequence>
<dbReference type="EC" id="3.5.4.3" evidence="4"/>
<dbReference type="PROSITE" id="PS00671">
    <property type="entry name" value="D_2_HYDROXYACID_DH_3"/>
    <property type="match status" value="1"/>
</dbReference>
<dbReference type="Pfam" id="PF02826">
    <property type="entry name" value="2-Hacid_dh_C"/>
    <property type="match status" value="1"/>
</dbReference>
<comment type="similarity">
    <text evidence="3">Belongs to the metallo-dependent hydrolases superfamily. ATZ/TRZ family.</text>
</comment>
<evidence type="ECO:0000256" key="8">
    <source>
        <dbReference type="ARBA" id="ARBA00023002"/>
    </source>
</evidence>
<comment type="function">
    <text evidence="10">Catalyzes the hydrolytic deamination of guanine, producing xanthine and ammonia.</text>
</comment>
<feature type="domain" description="D-isomer specific 2-hydroxyacid dehydrogenase NAD-binding" evidence="14">
    <location>
        <begin position="128"/>
        <end position="321"/>
    </location>
</feature>
<dbReference type="GO" id="GO:0005829">
    <property type="term" value="C:cytosol"/>
    <property type="evidence" value="ECO:0007669"/>
    <property type="project" value="TreeGrafter"/>
</dbReference>
<reference evidence="15 16" key="1">
    <citation type="submission" date="2015-06" db="EMBL/GenBank/DDBJ databases">
        <title>Talaromyces atroroseus IBT 11181 draft genome.</title>
        <authorList>
            <person name="Rasmussen K.B."/>
            <person name="Rasmussen S."/>
            <person name="Petersen B."/>
            <person name="Sicheritz-Ponten T."/>
            <person name="Mortensen U.H."/>
            <person name="Thrane U."/>
        </authorList>
    </citation>
    <scope>NUCLEOTIDE SEQUENCE [LARGE SCALE GENOMIC DNA]</scope>
    <source>
        <strain evidence="15 16">IBT 11181</strain>
    </source>
</reference>
<dbReference type="InterPro" id="IPR036291">
    <property type="entry name" value="NAD(P)-bd_dom_sf"/>
</dbReference>
<keyword evidence="5" id="KW-0479">Metal-binding</keyword>
<dbReference type="RefSeq" id="XP_020121099.1">
    <property type="nucleotide sequence ID" value="XM_020265579.1"/>
</dbReference>
<evidence type="ECO:0000256" key="3">
    <source>
        <dbReference type="ARBA" id="ARBA00006745"/>
    </source>
</evidence>
<dbReference type="SUPFAM" id="SSF52283">
    <property type="entry name" value="Formate/glycerate dehydrogenase catalytic domain-like"/>
    <property type="match status" value="1"/>
</dbReference>
<dbReference type="AlphaFoldDB" id="A0A225AUK0"/>
<evidence type="ECO:0000256" key="9">
    <source>
        <dbReference type="ARBA" id="ARBA00051148"/>
    </source>
</evidence>
<dbReference type="GeneID" id="31003049"/>
<dbReference type="InterPro" id="IPR051607">
    <property type="entry name" value="Metallo-dep_hydrolases"/>
</dbReference>
<dbReference type="SUPFAM" id="SSF51556">
    <property type="entry name" value="Metallo-dependent hydrolases"/>
    <property type="match status" value="1"/>
</dbReference>
<keyword evidence="6" id="KW-0378">Hydrolase</keyword>
<dbReference type="Gene3D" id="3.20.20.140">
    <property type="entry name" value="Metal-dependent hydrolases"/>
    <property type="match status" value="1"/>
</dbReference>
<feature type="domain" description="Amidohydrolase-related" evidence="13">
    <location>
        <begin position="432"/>
        <end position="813"/>
    </location>
</feature>
<dbReference type="PANTHER" id="PTHR11271:SF49">
    <property type="entry name" value="GUANINE DEAMINASE"/>
    <property type="match status" value="1"/>
</dbReference>
<gene>
    <name evidence="15" type="ORF">UA08_03294</name>
</gene>
<evidence type="ECO:0000256" key="6">
    <source>
        <dbReference type="ARBA" id="ARBA00022801"/>
    </source>
</evidence>
<dbReference type="UniPathway" id="UPA00603">
    <property type="reaction ID" value="UER00660"/>
</dbReference>
<evidence type="ECO:0000256" key="5">
    <source>
        <dbReference type="ARBA" id="ARBA00022723"/>
    </source>
</evidence>
<comment type="pathway">
    <text evidence="2">Purine metabolism; guanine degradation; xanthine from guanine: step 1/1.</text>
</comment>